<comment type="caution">
    <text evidence="1">The sequence shown here is derived from an EMBL/GenBank/DDBJ whole genome shotgun (WGS) entry which is preliminary data.</text>
</comment>
<proteinExistence type="predicted"/>
<gene>
    <name evidence="1" type="ORF">D9613_009757</name>
</gene>
<evidence type="ECO:0000313" key="1">
    <source>
        <dbReference type="EMBL" id="KAF4618758.1"/>
    </source>
</evidence>
<accession>A0A8H4QX17</accession>
<keyword evidence="2" id="KW-1185">Reference proteome</keyword>
<dbReference type="Proteomes" id="UP000521872">
    <property type="component" value="Unassembled WGS sequence"/>
</dbReference>
<name>A0A8H4QX17_9AGAR</name>
<dbReference type="EMBL" id="JAACJL010000017">
    <property type="protein sequence ID" value="KAF4618758.1"/>
    <property type="molecule type" value="Genomic_DNA"/>
</dbReference>
<reference evidence="1 2" key="1">
    <citation type="submission" date="2019-12" db="EMBL/GenBank/DDBJ databases">
        <authorList>
            <person name="Floudas D."/>
            <person name="Bentzer J."/>
            <person name="Ahren D."/>
            <person name="Johansson T."/>
            <person name="Persson P."/>
            <person name="Tunlid A."/>
        </authorList>
    </citation>
    <scope>NUCLEOTIDE SEQUENCE [LARGE SCALE GENOMIC DNA]</scope>
    <source>
        <strain evidence="1 2">CBS 102.39</strain>
    </source>
</reference>
<dbReference type="AlphaFoldDB" id="A0A8H4QX17"/>
<sequence length="82" mass="9240">MSIITMCMCHQPPVVFTFIEKEKHANSIVEVRGAVQLKSTSFLYGPNTNAQIVVPSKPLTIRCLHSTATNPVQLFIIHVWYL</sequence>
<organism evidence="1 2">
    <name type="scientific">Agrocybe pediades</name>
    <dbReference type="NCBI Taxonomy" id="84607"/>
    <lineage>
        <taxon>Eukaryota</taxon>
        <taxon>Fungi</taxon>
        <taxon>Dikarya</taxon>
        <taxon>Basidiomycota</taxon>
        <taxon>Agaricomycotina</taxon>
        <taxon>Agaricomycetes</taxon>
        <taxon>Agaricomycetidae</taxon>
        <taxon>Agaricales</taxon>
        <taxon>Agaricineae</taxon>
        <taxon>Strophariaceae</taxon>
        <taxon>Agrocybe</taxon>
    </lineage>
</organism>
<evidence type="ECO:0000313" key="2">
    <source>
        <dbReference type="Proteomes" id="UP000521872"/>
    </source>
</evidence>
<protein>
    <submittedName>
        <fullName evidence="1">Uncharacterized protein</fullName>
    </submittedName>
</protein>